<reference evidence="1 3" key="1">
    <citation type="journal article" date="2014" name="BMC Genomics">
        <title>Genome sequence of Anopheles sinensis provides insight into genetics basis of mosquito competence for malaria parasites.</title>
        <authorList>
            <person name="Zhou D."/>
            <person name="Zhang D."/>
            <person name="Ding G."/>
            <person name="Shi L."/>
            <person name="Hou Q."/>
            <person name="Ye Y."/>
            <person name="Xu Y."/>
            <person name="Zhou H."/>
            <person name="Xiong C."/>
            <person name="Li S."/>
            <person name="Yu J."/>
            <person name="Hong S."/>
            <person name="Yu X."/>
            <person name="Zou P."/>
            <person name="Chen C."/>
            <person name="Chang X."/>
            <person name="Wang W."/>
            <person name="Lv Y."/>
            <person name="Sun Y."/>
            <person name="Ma L."/>
            <person name="Shen B."/>
            <person name="Zhu C."/>
        </authorList>
    </citation>
    <scope>NUCLEOTIDE SEQUENCE [LARGE SCALE GENOMIC DNA]</scope>
</reference>
<protein>
    <submittedName>
        <fullName evidence="1 2">Cellulase (Glycosyl hydrolase family 5)</fullName>
    </submittedName>
</protein>
<evidence type="ECO:0000313" key="1">
    <source>
        <dbReference type="EMBL" id="KFB37405.1"/>
    </source>
</evidence>
<keyword evidence="3" id="KW-1185">Reference proteome</keyword>
<evidence type="ECO:0000313" key="2">
    <source>
        <dbReference type="EnsemblMetazoa" id="ASIC004536-PA"/>
    </source>
</evidence>
<accession>A0A084VHG1</accession>
<dbReference type="GO" id="GO:0016787">
    <property type="term" value="F:hydrolase activity"/>
    <property type="evidence" value="ECO:0007669"/>
    <property type="project" value="UniProtKB-KW"/>
</dbReference>
<evidence type="ECO:0000313" key="3">
    <source>
        <dbReference type="Proteomes" id="UP000030765"/>
    </source>
</evidence>
<dbReference type="AlphaFoldDB" id="A0A084VHG1"/>
<dbReference type="Proteomes" id="UP000030765">
    <property type="component" value="Unassembled WGS sequence"/>
</dbReference>
<dbReference type="VEuPathDB" id="VectorBase:ASIC004536"/>
<dbReference type="EMBL" id="KE524842">
    <property type="protein sequence ID" value="KFB37405.1"/>
    <property type="molecule type" value="Genomic_DNA"/>
</dbReference>
<proteinExistence type="predicted"/>
<name>A0A084VHG1_ANOSI</name>
<keyword evidence="1" id="KW-0378">Hydrolase</keyword>
<gene>
    <name evidence="1" type="ORF">ZHAS_00004536</name>
</gene>
<dbReference type="EMBL" id="ATLV01013171">
    <property type="status" value="NOT_ANNOTATED_CDS"/>
    <property type="molecule type" value="Genomic_DNA"/>
</dbReference>
<reference evidence="2" key="2">
    <citation type="submission" date="2020-05" db="UniProtKB">
        <authorList>
            <consortium name="EnsemblMetazoa"/>
        </authorList>
    </citation>
    <scope>IDENTIFICATION</scope>
</reference>
<organism evidence="1">
    <name type="scientific">Anopheles sinensis</name>
    <name type="common">Mosquito</name>
    <dbReference type="NCBI Taxonomy" id="74873"/>
    <lineage>
        <taxon>Eukaryota</taxon>
        <taxon>Metazoa</taxon>
        <taxon>Ecdysozoa</taxon>
        <taxon>Arthropoda</taxon>
        <taxon>Hexapoda</taxon>
        <taxon>Insecta</taxon>
        <taxon>Pterygota</taxon>
        <taxon>Neoptera</taxon>
        <taxon>Endopterygota</taxon>
        <taxon>Diptera</taxon>
        <taxon>Nematocera</taxon>
        <taxon>Culicoidea</taxon>
        <taxon>Culicidae</taxon>
        <taxon>Anophelinae</taxon>
        <taxon>Anopheles</taxon>
    </lineage>
</organism>
<sequence length="54" mass="5758">MALTAVDGDDRWAGFQQQSASGRQTYFRAPELAFPAAGNGEEKLLLKQLSTGAS</sequence>
<dbReference type="EnsemblMetazoa" id="ASIC004536-RA">
    <property type="protein sequence ID" value="ASIC004536-PA"/>
    <property type="gene ID" value="ASIC004536"/>
</dbReference>